<dbReference type="InterPro" id="IPR050343">
    <property type="entry name" value="RsuA_PseudoU_synthase"/>
</dbReference>
<sequence length="578" mass="66137">MKRPRTSREDISAKRGQGDSAGRRSARPAGTSRDEKKPYSSDRIERKPYGAGRSDARSSFNPNRSDDRKPFGSDRGERKPYGGDRDRKPFGSDDRKSFGSDRAERKPYSGDRERKSFGSDERRSFGSDRGERKPYGAGRSDDRKPYGSDRGERKPYGAGRSDDRKPYGSDRGERKPYGERSDDRKSFGSDRGERKPYGAGRSDDRKPYGSDRGERKPYGEGRSDDRKSFGSDRGERKPYGAGRSDERKPYGSDRGERKPYGAGRSDERKSFGGDRERGGEERKSFGPKKFEGRKSDGRGRDFSERGYNEKQHPSKTFKDRGYRDRKPSGKKNEDLNSNTNPDEVRLNRYIANAGVCSRRKADELISLGEISVNGQVVTELGYKVHVSDTVHFNGQLLRREKMMYVLLNKPKDYITTTDDPRERKTVMDLVEKASRERIYPVGRLDRNTTGLLLLTNDGDLAEKLAHPKNQIPKIYHATLNKSFRKEDFEQLEAGIELEDGFIKPDDIAFVEGASKKEVGIQIHSGKNRIVRRIFEQMGYEVEKLDRVVYANLTKKDLPRGRWRHLTKEELLFIKRLVK</sequence>
<dbReference type="CDD" id="cd02870">
    <property type="entry name" value="PseudoU_synth_RsuA_like"/>
    <property type="match status" value="1"/>
</dbReference>
<keyword evidence="2 4" id="KW-0413">Isomerase</keyword>
<feature type="domain" description="RNA-binding S4" evidence="6">
    <location>
        <begin position="344"/>
        <end position="401"/>
    </location>
</feature>
<dbReference type="InterPro" id="IPR002942">
    <property type="entry name" value="S4_RNA-bd"/>
</dbReference>
<dbReference type="GO" id="GO:0003723">
    <property type="term" value="F:RNA binding"/>
    <property type="evidence" value="ECO:0007669"/>
    <property type="project" value="UniProtKB-KW"/>
</dbReference>
<dbReference type="InterPro" id="IPR020103">
    <property type="entry name" value="PsdUridine_synth_cat_dom_sf"/>
</dbReference>
<keyword evidence="8" id="KW-1185">Reference proteome</keyword>
<dbReference type="GO" id="GO:0120159">
    <property type="term" value="F:rRNA pseudouridine synthase activity"/>
    <property type="evidence" value="ECO:0007669"/>
    <property type="project" value="UniProtKB-ARBA"/>
</dbReference>
<dbReference type="InterPro" id="IPR006145">
    <property type="entry name" value="PsdUridine_synth_RsuA/RluA"/>
</dbReference>
<dbReference type="SUPFAM" id="SSF55120">
    <property type="entry name" value="Pseudouridine synthase"/>
    <property type="match status" value="1"/>
</dbReference>
<dbReference type="SMART" id="SM00363">
    <property type="entry name" value="S4"/>
    <property type="match status" value="1"/>
</dbReference>
<organism evidence="7 8">
    <name type="scientific">Solitalea longa</name>
    <dbReference type="NCBI Taxonomy" id="2079460"/>
    <lineage>
        <taxon>Bacteria</taxon>
        <taxon>Pseudomonadati</taxon>
        <taxon>Bacteroidota</taxon>
        <taxon>Sphingobacteriia</taxon>
        <taxon>Sphingobacteriales</taxon>
        <taxon>Sphingobacteriaceae</taxon>
        <taxon>Solitalea</taxon>
    </lineage>
</organism>
<dbReference type="PANTHER" id="PTHR47683:SF2">
    <property type="entry name" value="RNA-BINDING S4 DOMAIN-CONTAINING PROTEIN"/>
    <property type="match status" value="1"/>
</dbReference>
<dbReference type="EC" id="5.4.99.-" evidence="4"/>
<protein>
    <recommendedName>
        <fullName evidence="4">Pseudouridine synthase</fullName>
        <ecNumber evidence="4">5.4.99.-</ecNumber>
    </recommendedName>
</protein>
<keyword evidence="3" id="KW-0694">RNA-binding</keyword>
<comment type="caution">
    <text evidence="7">The sequence shown here is derived from an EMBL/GenBank/DDBJ whole genome shotgun (WGS) entry which is preliminary data.</text>
</comment>
<dbReference type="FunFam" id="3.10.290.10:FF:000003">
    <property type="entry name" value="Pseudouridine synthase"/>
    <property type="match status" value="1"/>
</dbReference>
<evidence type="ECO:0000256" key="5">
    <source>
        <dbReference type="SAM" id="MobiDB-lite"/>
    </source>
</evidence>
<dbReference type="Pfam" id="PF00849">
    <property type="entry name" value="PseudoU_synth_2"/>
    <property type="match status" value="1"/>
</dbReference>
<evidence type="ECO:0000313" key="8">
    <source>
        <dbReference type="Proteomes" id="UP000236893"/>
    </source>
</evidence>
<dbReference type="AlphaFoldDB" id="A0A2S5A9N0"/>
<feature type="region of interest" description="Disordered" evidence="5">
    <location>
        <begin position="1"/>
        <end position="341"/>
    </location>
</feature>
<reference evidence="7 8" key="1">
    <citation type="submission" date="2018-01" db="EMBL/GenBank/DDBJ databases">
        <authorList>
            <person name="Gaut B.S."/>
            <person name="Morton B.R."/>
            <person name="Clegg M.T."/>
            <person name="Duvall M.R."/>
        </authorList>
    </citation>
    <scope>NUCLEOTIDE SEQUENCE [LARGE SCALE GENOMIC DNA]</scope>
    <source>
        <strain evidence="7 8">HR-AV</strain>
    </source>
</reference>
<accession>A0A2S5A9N0</accession>
<dbReference type="OrthoDB" id="9807213at2"/>
<feature type="compositionally biased region" description="Basic and acidic residues" evidence="5">
    <location>
        <begin position="64"/>
        <end position="334"/>
    </location>
</feature>
<comment type="similarity">
    <text evidence="1 4">Belongs to the pseudouridine synthase RsuA family.</text>
</comment>
<dbReference type="RefSeq" id="WP_103787392.1">
    <property type="nucleotide sequence ID" value="NZ_PQVF01000001.1"/>
</dbReference>
<dbReference type="PROSITE" id="PS01149">
    <property type="entry name" value="PSI_RSU"/>
    <property type="match status" value="1"/>
</dbReference>
<feature type="compositionally biased region" description="Basic and acidic residues" evidence="5">
    <location>
        <begin position="1"/>
        <end position="17"/>
    </location>
</feature>
<dbReference type="InterPro" id="IPR018496">
    <property type="entry name" value="PsdUridine_synth_RsuA/RluB_CS"/>
</dbReference>
<dbReference type="InterPro" id="IPR000748">
    <property type="entry name" value="PsdUridine_synth_RsuA/RluB/E/F"/>
</dbReference>
<evidence type="ECO:0000256" key="3">
    <source>
        <dbReference type="PROSITE-ProRule" id="PRU00182"/>
    </source>
</evidence>
<feature type="compositionally biased region" description="Basic and acidic residues" evidence="5">
    <location>
        <begin position="32"/>
        <end position="48"/>
    </location>
</feature>
<dbReference type="CDD" id="cd00165">
    <property type="entry name" value="S4"/>
    <property type="match status" value="1"/>
</dbReference>
<dbReference type="PROSITE" id="PS50889">
    <property type="entry name" value="S4"/>
    <property type="match status" value="1"/>
</dbReference>
<evidence type="ECO:0000256" key="4">
    <source>
        <dbReference type="RuleBase" id="RU003887"/>
    </source>
</evidence>
<evidence type="ECO:0000256" key="2">
    <source>
        <dbReference type="ARBA" id="ARBA00023235"/>
    </source>
</evidence>
<proteinExistence type="inferred from homology"/>
<dbReference type="EMBL" id="PQVF01000001">
    <property type="protein sequence ID" value="POY39290.1"/>
    <property type="molecule type" value="Genomic_DNA"/>
</dbReference>
<dbReference type="Pfam" id="PF01479">
    <property type="entry name" value="S4"/>
    <property type="match status" value="1"/>
</dbReference>
<name>A0A2S5A9N0_9SPHI</name>
<dbReference type="SUPFAM" id="SSF55174">
    <property type="entry name" value="Alpha-L RNA-binding motif"/>
    <property type="match status" value="1"/>
</dbReference>
<evidence type="ECO:0000313" key="7">
    <source>
        <dbReference type="EMBL" id="POY39290.1"/>
    </source>
</evidence>
<dbReference type="Gene3D" id="3.10.290.10">
    <property type="entry name" value="RNA-binding S4 domain"/>
    <property type="match status" value="1"/>
</dbReference>
<dbReference type="NCBIfam" id="TIGR00093">
    <property type="entry name" value="pseudouridine synthase"/>
    <property type="match status" value="1"/>
</dbReference>
<dbReference type="InterPro" id="IPR020094">
    <property type="entry name" value="TruA/RsuA/RluB/E/F_N"/>
</dbReference>
<dbReference type="Gene3D" id="3.30.70.580">
    <property type="entry name" value="Pseudouridine synthase I, catalytic domain, N-terminal subdomain"/>
    <property type="match status" value="1"/>
</dbReference>
<dbReference type="PANTHER" id="PTHR47683">
    <property type="entry name" value="PSEUDOURIDINE SYNTHASE FAMILY PROTEIN-RELATED"/>
    <property type="match status" value="1"/>
</dbReference>
<evidence type="ECO:0000256" key="1">
    <source>
        <dbReference type="ARBA" id="ARBA00008348"/>
    </source>
</evidence>
<gene>
    <name evidence="7" type="ORF">C3K47_01990</name>
</gene>
<dbReference type="Proteomes" id="UP000236893">
    <property type="component" value="Unassembled WGS sequence"/>
</dbReference>
<dbReference type="GO" id="GO:0000455">
    <property type="term" value="P:enzyme-directed rRNA pseudouridine synthesis"/>
    <property type="evidence" value="ECO:0007669"/>
    <property type="project" value="UniProtKB-ARBA"/>
</dbReference>
<evidence type="ECO:0000259" key="6">
    <source>
        <dbReference type="SMART" id="SM00363"/>
    </source>
</evidence>
<dbReference type="InterPro" id="IPR036986">
    <property type="entry name" value="S4_RNA-bd_sf"/>
</dbReference>
<dbReference type="InterPro" id="IPR042092">
    <property type="entry name" value="PsdUridine_s_RsuA/RluB/E/F_cat"/>
</dbReference>
<dbReference type="Gene3D" id="3.30.70.1560">
    <property type="entry name" value="Alpha-L RNA-binding motif"/>
    <property type="match status" value="1"/>
</dbReference>